<keyword evidence="1" id="KW-0472">Membrane</keyword>
<reference evidence="2" key="1">
    <citation type="journal article" date="2021" name="PeerJ">
        <title>Extensive microbial diversity within the chicken gut microbiome revealed by metagenomics and culture.</title>
        <authorList>
            <person name="Gilroy R."/>
            <person name="Ravi A."/>
            <person name="Getino M."/>
            <person name="Pursley I."/>
            <person name="Horton D.L."/>
            <person name="Alikhan N.F."/>
            <person name="Baker D."/>
            <person name="Gharbi K."/>
            <person name="Hall N."/>
            <person name="Watson M."/>
            <person name="Adriaenssens E.M."/>
            <person name="Foster-Nyarko E."/>
            <person name="Jarju S."/>
            <person name="Secka A."/>
            <person name="Antonio M."/>
            <person name="Oren A."/>
            <person name="Chaudhuri R.R."/>
            <person name="La Ragione R."/>
            <person name="Hildebrand F."/>
            <person name="Pallen M.J."/>
        </authorList>
    </citation>
    <scope>NUCLEOTIDE SEQUENCE</scope>
    <source>
        <strain evidence="2">CHK192-8294</strain>
    </source>
</reference>
<gene>
    <name evidence="2" type="ORF">H9712_01275</name>
</gene>
<evidence type="ECO:0000313" key="2">
    <source>
        <dbReference type="EMBL" id="HJB79594.1"/>
    </source>
</evidence>
<sequence length="89" mass="9349">MEPLLNALPWVAGGLFLVLLLAVLRKPLSWLGRLAARTGVGLGVLWVLRWAGGILGLQLGVNLTNALVLGLLGLPGFGLLAALEWMLAV</sequence>
<organism evidence="2 3">
    <name type="scientific">Candidatus Flavonifractor intestinigallinarum</name>
    <dbReference type="NCBI Taxonomy" id="2838586"/>
    <lineage>
        <taxon>Bacteria</taxon>
        <taxon>Bacillati</taxon>
        <taxon>Bacillota</taxon>
        <taxon>Clostridia</taxon>
        <taxon>Eubacteriales</taxon>
        <taxon>Oscillospiraceae</taxon>
        <taxon>Flavonifractor</taxon>
    </lineage>
</organism>
<evidence type="ECO:0000256" key="1">
    <source>
        <dbReference type="SAM" id="Phobius"/>
    </source>
</evidence>
<feature type="transmembrane region" description="Helical" evidence="1">
    <location>
        <begin position="66"/>
        <end position="87"/>
    </location>
</feature>
<name>A0A9D2SAF3_9FIRM</name>
<reference evidence="2" key="2">
    <citation type="submission" date="2021-04" db="EMBL/GenBank/DDBJ databases">
        <authorList>
            <person name="Gilroy R."/>
        </authorList>
    </citation>
    <scope>NUCLEOTIDE SEQUENCE</scope>
    <source>
        <strain evidence="2">CHK192-8294</strain>
    </source>
</reference>
<feature type="transmembrane region" description="Helical" evidence="1">
    <location>
        <begin position="6"/>
        <end position="24"/>
    </location>
</feature>
<accession>A0A9D2SAF3</accession>
<keyword evidence="1" id="KW-0812">Transmembrane</keyword>
<dbReference type="Proteomes" id="UP000823921">
    <property type="component" value="Unassembled WGS sequence"/>
</dbReference>
<dbReference type="EMBL" id="DWXO01000017">
    <property type="protein sequence ID" value="HJB79594.1"/>
    <property type="molecule type" value="Genomic_DNA"/>
</dbReference>
<feature type="transmembrane region" description="Helical" evidence="1">
    <location>
        <begin position="36"/>
        <end position="60"/>
    </location>
</feature>
<comment type="caution">
    <text evidence="2">The sequence shown here is derived from an EMBL/GenBank/DDBJ whole genome shotgun (WGS) entry which is preliminary data.</text>
</comment>
<protein>
    <submittedName>
        <fullName evidence="2">Pro-sigmaK processing inhibitor BofA family protein</fullName>
    </submittedName>
</protein>
<dbReference type="InterPro" id="IPR010001">
    <property type="entry name" value="BofA"/>
</dbReference>
<keyword evidence="1" id="KW-1133">Transmembrane helix</keyword>
<proteinExistence type="predicted"/>
<dbReference type="AlphaFoldDB" id="A0A9D2SAF3"/>
<evidence type="ECO:0000313" key="3">
    <source>
        <dbReference type="Proteomes" id="UP000823921"/>
    </source>
</evidence>
<dbReference type="Pfam" id="PF07441">
    <property type="entry name" value="BofA"/>
    <property type="match status" value="1"/>
</dbReference>